<keyword evidence="7" id="KW-0472">Membrane</keyword>
<evidence type="ECO:0000256" key="3">
    <source>
        <dbReference type="ARBA" id="ARBA00022475"/>
    </source>
</evidence>
<feature type="compositionally biased region" description="Polar residues" evidence="8">
    <location>
        <begin position="151"/>
        <end position="161"/>
    </location>
</feature>
<protein>
    <submittedName>
        <fullName evidence="9">Uncharacterized protein</fullName>
    </submittedName>
</protein>
<feature type="region of interest" description="Disordered" evidence="8">
    <location>
        <begin position="148"/>
        <end position="179"/>
    </location>
</feature>
<evidence type="ECO:0000256" key="4">
    <source>
        <dbReference type="ARBA" id="ARBA00022490"/>
    </source>
</evidence>
<reference evidence="9 10" key="1">
    <citation type="submission" date="2022-12" db="EMBL/GenBank/DDBJ databases">
        <title>Chromosome-level genome of Tegillarca granosa.</title>
        <authorList>
            <person name="Kim J."/>
        </authorList>
    </citation>
    <scope>NUCLEOTIDE SEQUENCE [LARGE SCALE GENOMIC DNA]</scope>
    <source>
        <strain evidence="9">Teg-2019</strain>
        <tissue evidence="9">Adductor muscle</tissue>
    </source>
</reference>
<evidence type="ECO:0000256" key="2">
    <source>
        <dbReference type="ARBA" id="ARBA00004496"/>
    </source>
</evidence>
<dbReference type="Proteomes" id="UP001217089">
    <property type="component" value="Unassembled WGS sequence"/>
</dbReference>
<proteinExistence type="predicted"/>
<evidence type="ECO:0000256" key="5">
    <source>
        <dbReference type="ARBA" id="ARBA00022737"/>
    </source>
</evidence>
<comment type="caution">
    <text evidence="9">The sequence shown here is derived from an EMBL/GenBank/DDBJ whole genome shotgun (WGS) entry which is preliminary data.</text>
</comment>
<keyword evidence="6" id="KW-0479">Metal-binding</keyword>
<dbReference type="InterPro" id="IPR039688">
    <property type="entry name" value="STAC1/2/3"/>
</dbReference>
<dbReference type="EMBL" id="JARBDR010000921">
    <property type="protein sequence ID" value="KAJ8298700.1"/>
    <property type="molecule type" value="Genomic_DNA"/>
</dbReference>
<evidence type="ECO:0000313" key="10">
    <source>
        <dbReference type="Proteomes" id="UP001217089"/>
    </source>
</evidence>
<keyword evidence="3" id="KW-1003">Cell membrane</keyword>
<gene>
    <name evidence="9" type="ORF">KUTeg_022760</name>
</gene>
<keyword evidence="4" id="KW-0963">Cytoplasm</keyword>
<keyword evidence="10" id="KW-1185">Reference proteome</keyword>
<name>A0ABQ9E0M9_TEGGR</name>
<evidence type="ECO:0000256" key="1">
    <source>
        <dbReference type="ARBA" id="ARBA00004236"/>
    </source>
</evidence>
<keyword evidence="6" id="KW-0863">Zinc-finger</keyword>
<comment type="subcellular location">
    <subcellularLocation>
        <location evidence="1">Cell membrane</location>
    </subcellularLocation>
    <subcellularLocation>
        <location evidence="2">Cytoplasm</location>
    </subcellularLocation>
</comment>
<keyword evidence="5" id="KW-0677">Repeat</keyword>
<accession>A0ABQ9E0M9</accession>
<keyword evidence="6" id="KW-0862">Zinc</keyword>
<organism evidence="9 10">
    <name type="scientific">Tegillarca granosa</name>
    <name type="common">Malaysian cockle</name>
    <name type="synonym">Anadara granosa</name>
    <dbReference type="NCBI Taxonomy" id="220873"/>
    <lineage>
        <taxon>Eukaryota</taxon>
        <taxon>Metazoa</taxon>
        <taxon>Spiralia</taxon>
        <taxon>Lophotrochozoa</taxon>
        <taxon>Mollusca</taxon>
        <taxon>Bivalvia</taxon>
        <taxon>Autobranchia</taxon>
        <taxon>Pteriomorphia</taxon>
        <taxon>Arcoida</taxon>
        <taxon>Arcoidea</taxon>
        <taxon>Arcidae</taxon>
        <taxon>Tegillarca</taxon>
    </lineage>
</organism>
<evidence type="ECO:0000256" key="7">
    <source>
        <dbReference type="ARBA" id="ARBA00023136"/>
    </source>
</evidence>
<dbReference type="PANTHER" id="PTHR15135">
    <property type="entry name" value="STAC"/>
    <property type="match status" value="1"/>
</dbReference>
<evidence type="ECO:0000256" key="8">
    <source>
        <dbReference type="SAM" id="MobiDB-lite"/>
    </source>
</evidence>
<feature type="compositionally biased region" description="Low complexity" evidence="8">
    <location>
        <begin position="162"/>
        <end position="176"/>
    </location>
</feature>
<evidence type="ECO:0000313" key="9">
    <source>
        <dbReference type="EMBL" id="KAJ8298700.1"/>
    </source>
</evidence>
<feature type="region of interest" description="Disordered" evidence="8">
    <location>
        <begin position="91"/>
        <end position="118"/>
    </location>
</feature>
<evidence type="ECO:0000256" key="6">
    <source>
        <dbReference type="ARBA" id="ARBA00022771"/>
    </source>
</evidence>
<feature type="compositionally biased region" description="Basic residues" evidence="8">
    <location>
        <begin position="91"/>
        <end position="101"/>
    </location>
</feature>
<dbReference type="PANTHER" id="PTHR15135:SF7">
    <property type="entry name" value="STAC-LIKE, ISOFORM J"/>
    <property type="match status" value="1"/>
</dbReference>
<sequence length="210" mass="23195">MKLKIQMRNLGNHLYSKVYETQEDLCRKRNEIRMGNMKLASIRAQIELLTPKQNGSVENDDQEKSSASIKTMWKKAFKSLKTSSAENKLTKKASFIKKKQRSKEDEAEPEPKHSGDIDPVYSLLKCAADLPKAGKSCGLHPHCSGHHGSLRLSNTSTTVADSSGSTSKTSSPSSSGMQEAVVNSLGSEFKNYYKLTSPLKKSASSPFDFF</sequence>